<reference evidence="2" key="2">
    <citation type="submission" date="2020-09" db="EMBL/GenBank/DDBJ databases">
        <authorList>
            <person name="Sun Q."/>
            <person name="Ohkuma M."/>
        </authorList>
    </citation>
    <scope>NUCLEOTIDE SEQUENCE</scope>
    <source>
        <strain evidence="2">JCM 4790</strain>
    </source>
</reference>
<evidence type="ECO:0000259" key="1">
    <source>
        <dbReference type="Pfam" id="PF13546"/>
    </source>
</evidence>
<dbReference type="EMBL" id="BMVU01000197">
    <property type="protein sequence ID" value="GGY21287.1"/>
    <property type="molecule type" value="Genomic_DNA"/>
</dbReference>
<name>A0A918UB73_9ACTN</name>
<dbReference type="SUPFAM" id="SSF53098">
    <property type="entry name" value="Ribonuclease H-like"/>
    <property type="match status" value="1"/>
</dbReference>
<dbReference type="Pfam" id="PF13546">
    <property type="entry name" value="DDE_5"/>
    <property type="match status" value="1"/>
</dbReference>
<gene>
    <name evidence="2" type="ORF">GCM10010358_83670</name>
</gene>
<proteinExistence type="predicted"/>
<dbReference type="AlphaFoldDB" id="A0A918UB73"/>
<sequence>MAVATTQPHDRDRSSDAVGPADLAVWDREFAALGERMAPLFYRSESQGHAVQYLRGLLSPLQRKNGWTIAEFAGEKEPKALQRFLNLTPWSADLMRDLVCDYAMERFADSRGVLIADPTGFEKKGIKSAGVQRQYSGTLGRVDNCQIGTFLAYANRRGDRVLIDRELYLPKDSWAIDFERRREAGIPDEVAFRTRPQQVQAMIERAMAAGVPFSWFVADEEFGQNRTLRRYLEAEGIAYCMAVAKSTDVNTAGITTNPDSPTRLDNLASHLRPGDFSRRACGIGAKGFRTYDWAVITGRGGRQYIVRRTIADGELAYFHCYNPRGESLSELVAVIGLRWPIEECFEAAKQQAGLDNYQVRKYDAWYRHITLSMLALAFLTAMTRTPQKRALQTRAVTAGRERGGSRP</sequence>
<evidence type="ECO:0000313" key="2">
    <source>
        <dbReference type="EMBL" id="GGY21287.1"/>
    </source>
</evidence>
<dbReference type="NCBIfam" id="NF033540">
    <property type="entry name" value="transpos_IS701"/>
    <property type="match status" value="1"/>
</dbReference>
<protein>
    <submittedName>
        <fullName evidence="2">Transposase</fullName>
    </submittedName>
</protein>
<dbReference type="PANTHER" id="PTHR33627:SF1">
    <property type="entry name" value="TRANSPOSASE"/>
    <property type="match status" value="1"/>
</dbReference>
<feature type="domain" description="Transposase IS701-like DDE" evidence="1">
    <location>
        <begin position="37"/>
        <end position="254"/>
    </location>
</feature>
<dbReference type="Proteomes" id="UP000619244">
    <property type="component" value="Unassembled WGS sequence"/>
</dbReference>
<keyword evidence="3" id="KW-1185">Reference proteome</keyword>
<dbReference type="InterPro" id="IPR012337">
    <property type="entry name" value="RNaseH-like_sf"/>
</dbReference>
<dbReference type="InterPro" id="IPR038721">
    <property type="entry name" value="IS701-like_DDE_dom"/>
</dbReference>
<evidence type="ECO:0000313" key="3">
    <source>
        <dbReference type="Proteomes" id="UP000619244"/>
    </source>
</evidence>
<accession>A0A918UB73</accession>
<dbReference type="PANTHER" id="PTHR33627">
    <property type="entry name" value="TRANSPOSASE"/>
    <property type="match status" value="1"/>
</dbReference>
<dbReference type="InterPro" id="IPR039365">
    <property type="entry name" value="IS701-like"/>
</dbReference>
<comment type="caution">
    <text evidence="2">The sequence shown here is derived from an EMBL/GenBank/DDBJ whole genome shotgun (WGS) entry which is preliminary data.</text>
</comment>
<reference evidence="2" key="1">
    <citation type="journal article" date="2014" name="Int. J. Syst. Evol. Microbiol.">
        <title>Complete genome sequence of Corynebacterium casei LMG S-19264T (=DSM 44701T), isolated from a smear-ripened cheese.</title>
        <authorList>
            <consortium name="US DOE Joint Genome Institute (JGI-PGF)"/>
            <person name="Walter F."/>
            <person name="Albersmeier A."/>
            <person name="Kalinowski J."/>
            <person name="Ruckert C."/>
        </authorList>
    </citation>
    <scope>NUCLEOTIDE SEQUENCE</scope>
    <source>
        <strain evidence="2">JCM 4790</strain>
    </source>
</reference>
<organism evidence="2 3">
    <name type="scientific">Streptomyces minutiscleroticus</name>
    <dbReference type="NCBI Taxonomy" id="68238"/>
    <lineage>
        <taxon>Bacteria</taxon>
        <taxon>Bacillati</taxon>
        <taxon>Actinomycetota</taxon>
        <taxon>Actinomycetes</taxon>
        <taxon>Kitasatosporales</taxon>
        <taxon>Streptomycetaceae</taxon>
        <taxon>Streptomyces</taxon>
    </lineage>
</organism>